<keyword evidence="3" id="KW-1133">Transmembrane helix</keyword>
<dbReference type="EMBL" id="FOOH01000041">
    <property type="protein sequence ID" value="SFG22521.1"/>
    <property type="molecule type" value="Genomic_DNA"/>
</dbReference>
<dbReference type="SUPFAM" id="SSF52151">
    <property type="entry name" value="FabD/lysophospholipase-like"/>
    <property type="match status" value="1"/>
</dbReference>
<name>A0A1I2QA53_9FLAO</name>
<keyword evidence="2" id="KW-0442">Lipid degradation</keyword>
<dbReference type="InterPro" id="IPR052580">
    <property type="entry name" value="Lipid_Hydrolase"/>
</dbReference>
<dbReference type="AlphaFoldDB" id="A0A1I2QA53"/>
<evidence type="ECO:0000256" key="1">
    <source>
        <dbReference type="ARBA" id="ARBA00023098"/>
    </source>
</evidence>
<dbReference type="InterPro" id="IPR016035">
    <property type="entry name" value="Acyl_Trfase/lysoPLipase"/>
</dbReference>
<feature type="short sequence motif" description="DGA/G" evidence="2">
    <location>
        <begin position="250"/>
        <end position="252"/>
    </location>
</feature>
<evidence type="ECO:0000313" key="5">
    <source>
        <dbReference type="EMBL" id="SFG22521.1"/>
    </source>
</evidence>
<feature type="short sequence motif" description="GXGXXG" evidence="2">
    <location>
        <begin position="89"/>
        <end position="94"/>
    </location>
</feature>
<feature type="transmembrane region" description="Helical" evidence="3">
    <location>
        <begin position="383"/>
        <end position="400"/>
    </location>
</feature>
<dbReference type="PROSITE" id="PS51635">
    <property type="entry name" value="PNPLA"/>
    <property type="match status" value="1"/>
</dbReference>
<keyword evidence="6" id="KW-1185">Reference proteome</keyword>
<dbReference type="GO" id="GO:0016042">
    <property type="term" value="P:lipid catabolic process"/>
    <property type="evidence" value="ECO:0007669"/>
    <property type="project" value="UniProtKB-UniRule"/>
</dbReference>
<organism evidence="5 6">
    <name type="scientific">Salegentibacter agarivorans</name>
    <dbReference type="NCBI Taxonomy" id="345907"/>
    <lineage>
        <taxon>Bacteria</taxon>
        <taxon>Pseudomonadati</taxon>
        <taxon>Bacteroidota</taxon>
        <taxon>Flavobacteriia</taxon>
        <taxon>Flavobacteriales</taxon>
        <taxon>Flavobacteriaceae</taxon>
        <taxon>Salegentibacter</taxon>
    </lineage>
</organism>
<dbReference type="Proteomes" id="UP000199116">
    <property type="component" value="Unassembled WGS sequence"/>
</dbReference>
<evidence type="ECO:0000313" key="6">
    <source>
        <dbReference type="Proteomes" id="UP000199116"/>
    </source>
</evidence>
<feature type="active site" description="Nucleophile" evidence="2">
    <location>
        <position position="117"/>
    </location>
</feature>
<keyword evidence="3" id="KW-0812">Transmembrane</keyword>
<keyword evidence="1 2" id="KW-0443">Lipid metabolism</keyword>
<gene>
    <name evidence="5" type="ORF">SAMN04488033_1416</name>
</gene>
<evidence type="ECO:0000259" key="4">
    <source>
        <dbReference type="PROSITE" id="PS51635"/>
    </source>
</evidence>
<dbReference type="Pfam" id="PF01734">
    <property type="entry name" value="Patatin"/>
    <property type="match status" value="1"/>
</dbReference>
<evidence type="ECO:0000256" key="3">
    <source>
        <dbReference type="SAM" id="Phobius"/>
    </source>
</evidence>
<sequence>MSKESLTEITIQVTSDFYDNIKPRCNSLADYATLGEEWIEKIKSKYSNPKITKLAKEVLVNATFQFNRDFSPIQSDTLGFDQIALVMKGGGIKGLAYVGAIEILEKFYNFTWYTGTSAGAITAILLGSGYNHEELQKILFDKNFNDFKDASYFDRMYTLLTSSGFFKGDSFIIWLNGLLADKLKLAYEVKLKDLPTRTSVYASSSDKSAIIFDSKDQGSNEKSAAFAARCSMSIPVFFTPQMDDGKRIYDGGTLNNFPVELLLKEFPDTNFIGLYLGSEHYKFKKKTLIGDLISLFLESKEPGILREHKKKIVVMDPSPISTTKFKLSKFEKEFLIDVGRLAAIKFLDERGDLNKEDYGYAKKKQKLDLMRIKLKRKKERKDSLRYILGAVLLISLLMWIF</sequence>
<dbReference type="PANTHER" id="PTHR46394:SF1">
    <property type="entry name" value="PNPLA DOMAIN-CONTAINING PROTEIN"/>
    <property type="match status" value="1"/>
</dbReference>
<feature type="short sequence motif" description="GXSXG" evidence="2">
    <location>
        <begin position="115"/>
        <end position="119"/>
    </location>
</feature>
<dbReference type="GO" id="GO:0016787">
    <property type="term" value="F:hydrolase activity"/>
    <property type="evidence" value="ECO:0007669"/>
    <property type="project" value="UniProtKB-UniRule"/>
</dbReference>
<feature type="active site" description="Proton acceptor" evidence="2">
    <location>
        <position position="250"/>
    </location>
</feature>
<protein>
    <submittedName>
        <fullName evidence="5">Patatin-like phospholipase</fullName>
    </submittedName>
</protein>
<feature type="domain" description="PNPLA" evidence="4">
    <location>
        <begin position="85"/>
        <end position="263"/>
    </location>
</feature>
<proteinExistence type="predicted"/>
<dbReference type="PANTHER" id="PTHR46394">
    <property type="entry name" value="ANNEXIN"/>
    <property type="match status" value="1"/>
</dbReference>
<reference evidence="6" key="1">
    <citation type="submission" date="2016-10" db="EMBL/GenBank/DDBJ databases">
        <authorList>
            <person name="Varghese N."/>
            <person name="Submissions S."/>
        </authorList>
    </citation>
    <scope>NUCLEOTIDE SEQUENCE [LARGE SCALE GENOMIC DNA]</scope>
    <source>
        <strain evidence="6">DSM 23515</strain>
    </source>
</reference>
<keyword evidence="3" id="KW-0472">Membrane</keyword>
<accession>A0A1I2QA53</accession>
<dbReference type="Gene3D" id="3.40.1090.10">
    <property type="entry name" value="Cytosolic phospholipase A2 catalytic domain"/>
    <property type="match status" value="1"/>
</dbReference>
<evidence type="ECO:0000256" key="2">
    <source>
        <dbReference type="PROSITE-ProRule" id="PRU01161"/>
    </source>
</evidence>
<dbReference type="InterPro" id="IPR002641">
    <property type="entry name" value="PNPLA_dom"/>
</dbReference>
<keyword evidence="2" id="KW-0378">Hydrolase</keyword>
<dbReference type="RefSeq" id="WP_143083690.1">
    <property type="nucleotide sequence ID" value="NZ_FOOH01000041.1"/>
</dbReference>